<comment type="caution">
    <text evidence="2">The sequence shown here is derived from an EMBL/GenBank/DDBJ whole genome shotgun (WGS) entry which is preliminary data.</text>
</comment>
<reference evidence="2 3" key="1">
    <citation type="submission" date="2021-06" db="EMBL/GenBank/DDBJ databases">
        <title>Halomicroarcula sp. a new haloarchaeum isolated from saline soil.</title>
        <authorList>
            <person name="Duran-Viseras A."/>
            <person name="Sanchez-Porro C."/>
            <person name="Ventosa A."/>
        </authorList>
    </citation>
    <scope>NUCLEOTIDE SEQUENCE [LARGE SCALE GENOMIC DNA]</scope>
    <source>
        <strain evidence="2 3">F27</strain>
    </source>
</reference>
<keyword evidence="3" id="KW-1185">Reference proteome</keyword>
<proteinExistence type="predicted"/>
<name>A0AAW4PFP7_9EURY</name>
<evidence type="ECO:0000313" key="2">
    <source>
        <dbReference type="EMBL" id="MBX0296820.1"/>
    </source>
</evidence>
<feature type="compositionally biased region" description="Polar residues" evidence="1">
    <location>
        <begin position="184"/>
        <end position="198"/>
    </location>
</feature>
<sequence length="198" mass="21824">MRETTSPTEGNELFDLDSDSRRSFLKKGALASSVLALGVSGTAAAQETDGGVGDLDDNWKALTFIDNFHPNARFTFVSGVVEWAPNYGDVQDSYFSDYNTYMIRWLNTDNVVPLFVAQGANIGEYDADLGFIPDDDDDQNQPQLFEMNREWTPFGDNERLITVNASPVGEETEDEILANDDWWQGTQDSGTTPAGNGS</sequence>
<evidence type="ECO:0000256" key="1">
    <source>
        <dbReference type="SAM" id="MobiDB-lite"/>
    </source>
</evidence>
<dbReference type="EMBL" id="RKLT01000011">
    <property type="protein sequence ID" value="MBX0296820.1"/>
    <property type="molecule type" value="Genomic_DNA"/>
</dbReference>
<dbReference type="Proteomes" id="UP001430455">
    <property type="component" value="Unassembled WGS sequence"/>
</dbReference>
<organism evidence="2 3">
    <name type="scientific">Haloarcula nitratireducens</name>
    <dbReference type="NCBI Taxonomy" id="2487749"/>
    <lineage>
        <taxon>Archaea</taxon>
        <taxon>Methanobacteriati</taxon>
        <taxon>Methanobacteriota</taxon>
        <taxon>Stenosarchaea group</taxon>
        <taxon>Halobacteria</taxon>
        <taxon>Halobacteriales</taxon>
        <taxon>Haloarculaceae</taxon>
        <taxon>Haloarcula</taxon>
    </lineage>
</organism>
<dbReference type="RefSeq" id="WP_220581414.1">
    <property type="nucleotide sequence ID" value="NZ_RKLT01000011.1"/>
</dbReference>
<evidence type="ECO:0000313" key="3">
    <source>
        <dbReference type="Proteomes" id="UP001430455"/>
    </source>
</evidence>
<gene>
    <name evidence="2" type="ORF">EGH23_18230</name>
</gene>
<dbReference type="PROSITE" id="PS51318">
    <property type="entry name" value="TAT"/>
    <property type="match status" value="1"/>
</dbReference>
<feature type="region of interest" description="Disordered" evidence="1">
    <location>
        <begin position="178"/>
        <end position="198"/>
    </location>
</feature>
<accession>A0AAW4PFP7</accession>
<protein>
    <submittedName>
        <fullName evidence="2">Uncharacterized protein</fullName>
    </submittedName>
</protein>
<dbReference type="AlphaFoldDB" id="A0AAW4PFP7"/>
<dbReference type="InterPro" id="IPR006311">
    <property type="entry name" value="TAT_signal"/>
</dbReference>